<accession>A6TR74</accession>
<dbReference type="EMBL" id="CP000724">
    <property type="protein sequence ID" value="ABR48692.1"/>
    <property type="molecule type" value="Genomic_DNA"/>
</dbReference>
<evidence type="ECO:0000313" key="2">
    <source>
        <dbReference type="EMBL" id="ABR48692.1"/>
    </source>
</evidence>
<dbReference type="Pfam" id="PF01926">
    <property type="entry name" value="MMR_HSR1"/>
    <property type="match status" value="1"/>
</dbReference>
<name>A6TR74_ALKMQ</name>
<dbReference type="SUPFAM" id="SSF52540">
    <property type="entry name" value="P-loop containing nucleoside triphosphate hydrolases"/>
    <property type="match status" value="1"/>
</dbReference>
<dbReference type="InterPro" id="IPR027417">
    <property type="entry name" value="P-loop_NTPase"/>
</dbReference>
<dbReference type="Gene3D" id="3.40.50.300">
    <property type="entry name" value="P-loop containing nucleotide triphosphate hydrolases"/>
    <property type="match status" value="1"/>
</dbReference>
<evidence type="ECO:0000259" key="1">
    <source>
        <dbReference type="Pfam" id="PF01926"/>
    </source>
</evidence>
<dbReference type="OrthoDB" id="2374147at2"/>
<dbReference type="AlphaFoldDB" id="A6TR74"/>
<proteinExistence type="predicted"/>
<dbReference type="RefSeq" id="WP_012063666.1">
    <property type="nucleotide sequence ID" value="NC_009633.1"/>
</dbReference>
<dbReference type="Proteomes" id="UP000001572">
    <property type="component" value="Chromosome"/>
</dbReference>
<dbReference type="KEGG" id="amt:Amet_2539"/>
<keyword evidence="3" id="KW-1185">Reference proteome</keyword>
<dbReference type="eggNOG" id="COG1160">
    <property type="taxonomic scope" value="Bacteria"/>
</dbReference>
<feature type="domain" description="G" evidence="1">
    <location>
        <begin position="4"/>
        <end position="157"/>
    </location>
</feature>
<evidence type="ECO:0000313" key="3">
    <source>
        <dbReference type="Proteomes" id="UP000001572"/>
    </source>
</evidence>
<dbReference type="STRING" id="293826.Amet_2539"/>
<organism evidence="2 3">
    <name type="scientific">Alkaliphilus metalliredigens (strain QYMF)</name>
    <dbReference type="NCBI Taxonomy" id="293826"/>
    <lineage>
        <taxon>Bacteria</taxon>
        <taxon>Bacillati</taxon>
        <taxon>Bacillota</taxon>
        <taxon>Clostridia</taxon>
        <taxon>Peptostreptococcales</taxon>
        <taxon>Natronincolaceae</taxon>
        <taxon>Alkaliphilus</taxon>
    </lineage>
</organism>
<dbReference type="GO" id="GO:0005525">
    <property type="term" value="F:GTP binding"/>
    <property type="evidence" value="ECO:0007669"/>
    <property type="project" value="InterPro"/>
</dbReference>
<gene>
    <name evidence="2" type="ordered locus">Amet_2539</name>
</gene>
<reference evidence="3" key="1">
    <citation type="journal article" date="2016" name="Genome Announc.">
        <title>Complete genome sequence of Alkaliphilus metalliredigens strain QYMF, an alkaliphilic and metal-reducing bacterium isolated from borax-contaminated leachate ponds.</title>
        <authorList>
            <person name="Hwang C."/>
            <person name="Copeland A."/>
            <person name="Lucas S."/>
            <person name="Lapidus A."/>
            <person name="Barry K."/>
            <person name="Detter J.C."/>
            <person name="Glavina Del Rio T."/>
            <person name="Hammon N."/>
            <person name="Israni S."/>
            <person name="Dalin E."/>
            <person name="Tice H."/>
            <person name="Pitluck S."/>
            <person name="Chertkov O."/>
            <person name="Brettin T."/>
            <person name="Bruce D."/>
            <person name="Han C."/>
            <person name="Schmutz J."/>
            <person name="Larimer F."/>
            <person name="Land M.L."/>
            <person name="Hauser L."/>
            <person name="Kyrpides N."/>
            <person name="Mikhailova N."/>
            <person name="Ye Q."/>
            <person name="Zhou J."/>
            <person name="Richardson P."/>
            <person name="Fields M.W."/>
        </authorList>
    </citation>
    <scope>NUCLEOTIDE SEQUENCE [LARGE SCALE GENOMIC DNA]</scope>
    <source>
        <strain evidence="3">QYMF</strain>
    </source>
</reference>
<sequence length="201" mass="22701">MPNCILIGKPNVGKTTLFLNFAEYLGVDTCEINVLTDKGEVRKRHYAIDIAKNMLIGPTPFKTKEVYEIHLSIPVYKGTVNCTFLDTGGLIDGIPQNDQVRTSMIQTLSTLQDAEILLHIIDVWAMDKNEINSLSQIDYQINEFASLKKAYCILANKMDKVQDKRILHDLKKKFPSTYIIPISATKKIGFKEVSMFVGRNS</sequence>
<dbReference type="InterPro" id="IPR006073">
    <property type="entry name" value="GTP-bd"/>
</dbReference>
<dbReference type="HOGENOM" id="CLU_115799_0_0_9"/>
<protein>
    <submittedName>
        <fullName evidence="2">GTP-binding protein, HSR1-related</fullName>
    </submittedName>
</protein>